<dbReference type="EMBL" id="BAUT01000030">
    <property type="protein sequence ID" value="GAE26713.1"/>
    <property type="molecule type" value="Genomic_DNA"/>
</dbReference>
<accession>W4Q4S0</accession>
<protein>
    <submittedName>
        <fullName evidence="1">Uncharacterized protein</fullName>
    </submittedName>
</protein>
<comment type="caution">
    <text evidence="1">The sequence shown here is derived from an EMBL/GenBank/DDBJ whole genome shotgun (WGS) entry which is preliminary data.</text>
</comment>
<proteinExistence type="predicted"/>
<dbReference type="RefSeq" id="WP_034746858.1">
    <property type="nucleotide sequence ID" value="NZ_BAUT01000030.1"/>
</dbReference>
<dbReference type="AlphaFoldDB" id="W4Q4S0"/>
<evidence type="ECO:0000313" key="2">
    <source>
        <dbReference type="Proteomes" id="UP000018890"/>
    </source>
</evidence>
<keyword evidence="2" id="KW-1185">Reference proteome</keyword>
<sequence length="94" mass="10356">MSEFNKLQKKLNDSVRSAVENSANVQKSGNSDVDVTVNVNIDTTAIAYALAFALHTSGKIDDEEYKKVIKKINKKDKIEVLKAILDGDRGLFGK</sequence>
<evidence type="ECO:0000313" key="1">
    <source>
        <dbReference type="EMBL" id="GAE26713.1"/>
    </source>
</evidence>
<reference evidence="1" key="1">
    <citation type="journal article" date="2014" name="Genome Announc.">
        <title>Draft Genome Sequences of Three Alkaliphilic Bacillus Strains, Bacillus wakoensis JCM 9140T, Bacillus akibai JCM 9157T, and Bacillus hemicellulosilyticus JCM 9152T.</title>
        <authorList>
            <person name="Yuki M."/>
            <person name="Oshima K."/>
            <person name="Suda W."/>
            <person name="Oshida Y."/>
            <person name="Kitamura K."/>
            <person name="Iida T."/>
            <person name="Hattori M."/>
            <person name="Ohkuma M."/>
        </authorList>
    </citation>
    <scope>NUCLEOTIDE SEQUENCE [LARGE SCALE GENOMIC DNA]</scope>
    <source>
        <strain evidence="1">JCM 9140</strain>
    </source>
</reference>
<name>W4Q4S0_9BACI</name>
<organism evidence="1 2">
    <name type="scientific">Halalkalibacter wakoensis JCM 9140</name>
    <dbReference type="NCBI Taxonomy" id="1236970"/>
    <lineage>
        <taxon>Bacteria</taxon>
        <taxon>Bacillati</taxon>
        <taxon>Bacillota</taxon>
        <taxon>Bacilli</taxon>
        <taxon>Bacillales</taxon>
        <taxon>Bacillaceae</taxon>
        <taxon>Halalkalibacter</taxon>
    </lineage>
</organism>
<gene>
    <name evidence="1" type="ORF">JCM9140_2803</name>
</gene>
<dbReference type="Proteomes" id="UP000018890">
    <property type="component" value="Unassembled WGS sequence"/>
</dbReference>